<evidence type="ECO:0000259" key="5">
    <source>
        <dbReference type="PROSITE" id="PS50931"/>
    </source>
</evidence>
<protein>
    <submittedName>
        <fullName evidence="6">HTH-type transcriptional regulator DmlR</fullName>
    </submittedName>
</protein>
<evidence type="ECO:0000256" key="1">
    <source>
        <dbReference type="ARBA" id="ARBA00009437"/>
    </source>
</evidence>
<dbReference type="GO" id="GO:0003677">
    <property type="term" value="F:DNA binding"/>
    <property type="evidence" value="ECO:0007669"/>
    <property type="project" value="UniProtKB-KW"/>
</dbReference>
<dbReference type="InterPro" id="IPR058163">
    <property type="entry name" value="LysR-type_TF_proteobact-type"/>
</dbReference>
<comment type="caution">
    <text evidence="6">The sequence shown here is derived from an EMBL/GenBank/DDBJ whole genome shotgun (WGS) entry which is preliminary data.</text>
</comment>
<dbReference type="PANTHER" id="PTHR30537">
    <property type="entry name" value="HTH-TYPE TRANSCRIPTIONAL REGULATOR"/>
    <property type="match status" value="1"/>
</dbReference>
<dbReference type="InterPro" id="IPR036390">
    <property type="entry name" value="WH_DNA-bd_sf"/>
</dbReference>
<feature type="domain" description="HTH lysR-type" evidence="5">
    <location>
        <begin position="4"/>
        <end position="61"/>
    </location>
</feature>
<gene>
    <name evidence="6" type="primary">dmlR_7</name>
    <name evidence="6" type="ORF">GAK35_00498</name>
</gene>
<dbReference type="PROSITE" id="PS50931">
    <property type="entry name" value="HTH_LYSR"/>
    <property type="match status" value="1"/>
</dbReference>
<dbReference type="Gene3D" id="1.10.10.10">
    <property type="entry name" value="Winged helix-like DNA-binding domain superfamily/Winged helix DNA-binding domain"/>
    <property type="match status" value="1"/>
</dbReference>
<dbReference type="SUPFAM" id="SSF53850">
    <property type="entry name" value="Periplasmic binding protein-like II"/>
    <property type="match status" value="1"/>
</dbReference>
<dbReference type="Pfam" id="PF03466">
    <property type="entry name" value="LysR_substrate"/>
    <property type="match status" value="1"/>
</dbReference>
<comment type="similarity">
    <text evidence="1">Belongs to the LysR transcriptional regulatory family.</text>
</comment>
<dbReference type="FunFam" id="1.10.10.10:FF:000001">
    <property type="entry name" value="LysR family transcriptional regulator"/>
    <property type="match status" value="1"/>
</dbReference>
<organism evidence="6 7">
    <name type="scientific">Herbaspirillum frisingense</name>
    <dbReference type="NCBI Taxonomy" id="92645"/>
    <lineage>
        <taxon>Bacteria</taxon>
        <taxon>Pseudomonadati</taxon>
        <taxon>Pseudomonadota</taxon>
        <taxon>Betaproteobacteria</taxon>
        <taxon>Burkholderiales</taxon>
        <taxon>Oxalobacteraceae</taxon>
        <taxon>Herbaspirillum</taxon>
    </lineage>
</organism>
<dbReference type="AlphaFoldDB" id="A0A7V8FZW2"/>
<evidence type="ECO:0000256" key="4">
    <source>
        <dbReference type="ARBA" id="ARBA00023163"/>
    </source>
</evidence>
<evidence type="ECO:0000256" key="2">
    <source>
        <dbReference type="ARBA" id="ARBA00023015"/>
    </source>
</evidence>
<dbReference type="SUPFAM" id="SSF46785">
    <property type="entry name" value="Winged helix' DNA-binding domain"/>
    <property type="match status" value="1"/>
</dbReference>
<keyword evidence="3" id="KW-0238">DNA-binding</keyword>
<keyword evidence="2" id="KW-0805">Transcription regulation</keyword>
<sequence length="314" mass="34433">MATDRLGDMRLFAETAALGSLSAAGRKLQLSPAAASARLSKLETALQTRLFDRNTRQLRLTEEGQRYLHHCLVALRAIDDAEAALQSGKEAIRGKIRLSASADFGRRLLNDWLGEFCARHPEVKIALTLSDSLSDLLHDDIDLAIRFGAPADGTLVARRLAPNWRVLCAAPAYLARHGAPQSVADLASHDFIVLVTATGPLNVFHFEKNGRRQRHTVALERAWETSDGALARDWALAGRGIARKVIWDVIDDIRAGTLKPVLSDDCISEAGVHAVFHGTRYMPPRVRALLDFLIVRFEEATADLLSEASLPAPR</sequence>
<dbReference type="EMBL" id="WNDX01000008">
    <property type="protein sequence ID" value="KAF1047878.1"/>
    <property type="molecule type" value="Genomic_DNA"/>
</dbReference>
<dbReference type="CDD" id="cd08422">
    <property type="entry name" value="PBP2_CrgA_like"/>
    <property type="match status" value="1"/>
</dbReference>
<dbReference type="InterPro" id="IPR036388">
    <property type="entry name" value="WH-like_DNA-bd_sf"/>
</dbReference>
<evidence type="ECO:0000313" key="6">
    <source>
        <dbReference type="EMBL" id="KAF1047878.1"/>
    </source>
</evidence>
<dbReference type="Proteomes" id="UP000462435">
    <property type="component" value="Unassembled WGS sequence"/>
</dbReference>
<dbReference type="InterPro" id="IPR000847">
    <property type="entry name" value="LysR_HTH_N"/>
</dbReference>
<name>A0A7V8FZW2_9BURK</name>
<dbReference type="FunFam" id="3.40.190.290:FF:000001">
    <property type="entry name" value="Transcriptional regulator, LysR family"/>
    <property type="match status" value="1"/>
</dbReference>
<dbReference type="InterPro" id="IPR005119">
    <property type="entry name" value="LysR_subst-bd"/>
</dbReference>
<dbReference type="PANTHER" id="PTHR30537:SF5">
    <property type="entry name" value="HTH-TYPE TRANSCRIPTIONAL ACTIVATOR TTDR-RELATED"/>
    <property type="match status" value="1"/>
</dbReference>
<evidence type="ECO:0000313" key="7">
    <source>
        <dbReference type="Proteomes" id="UP000462435"/>
    </source>
</evidence>
<reference evidence="7" key="1">
    <citation type="journal article" date="2020" name="MBio">
        <title>Horizontal gene transfer to a defensive symbiont with a reduced genome amongst a multipartite beetle microbiome.</title>
        <authorList>
            <person name="Waterworth S.C."/>
            <person name="Florez L.V."/>
            <person name="Rees E.R."/>
            <person name="Hertweck C."/>
            <person name="Kaltenpoth M."/>
            <person name="Kwan J.C."/>
        </authorList>
    </citation>
    <scope>NUCLEOTIDE SEQUENCE [LARGE SCALE GENOMIC DNA]</scope>
</reference>
<accession>A0A7V8FZW2</accession>
<dbReference type="Gene3D" id="3.40.190.290">
    <property type="match status" value="1"/>
</dbReference>
<dbReference type="Pfam" id="PF00126">
    <property type="entry name" value="HTH_1"/>
    <property type="match status" value="1"/>
</dbReference>
<evidence type="ECO:0000256" key="3">
    <source>
        <dbReference type="ARBA" id="ARBA00023125"/>
    </source>
</evidence>
<dbReference type="GO" id="GO:0003700">
    <property type="term" value="F:DNA-binding transcription factor activity"/>
    <property type="evidence" value="ECO:0007669"/>
    <property type="project" value="InterPro"/>
</dbReference>
<proteinExistence type="inferred from homology"/>
<keyword evidence="4" id="KW-0804">Transcription</keyword>